<accession>A0A0B7C0C8</accession>
<protein>
    <submittedName>
        <fullName evidence="2">Uncharacterized protein</fullName>
    </submittedName>
</protein>
<evidence type="ECO:0000256" key="1">
    <source>
        <dbReference type="SAM" id="MobiDB-lite"/>
    </source>
</evidence>
<gene>
    <name evidence="2" type="primary">ORF217718</name>
</gene>
<sequence>ADSDVVHCNLSQDHPYYRACAVKTISNPQFEKACSNAGSHLEWLNTQHSSETCDDDNTHFQEQYFSTPKPAHNDSAYQGFLTPALSSP</sequence>
<name>A0A0B7C0C8_9EUPU</name>
<evidence type="ECO:0000313" key="2">
    <source>
        <dbReference type="EMBL" id="CEK98076.1"/>
    </source>
</evidence>
<reference evidence="2" key="1">
    <citation type="submission" date="2014-12" db="EMBL/GenBank/DDBJ databases">
        <title>Insight into the proteome of Arion vulgaris.</title>
        <authorList>
            <person name="Aradska J."/>
            <person name="Bulat T."/>
            <person name="Smidak R."/>
            <person name="Sarate P."/>
            <person name="Gangsoo J."/>
            <person name="Sialana F."/>
            <person name="Bilban M."/>
            <person name="Lubec G."/>
        </authorList>
    </citation>
    <scope>NUCLEOTIDE SEQUENCE</scope>
    <source>
        <tissue evidence="2">Skin</tissue>
    </source>
</reference>
<feature type="region of interest" description="Disordered" evidence="1">
    <location>
        <begin position="67"/>
        <end position="88"/>
    </location>
</feature>
<proteinExistence type="predicted"/>
<dbReference type="AlphaFoldDB" id="A0A0B7C0C8"/>
<feature type="non-terminal residue" evidence="2">
    <location>
        <position position="88"/>
    </location>
</feature>
<organism evidence="2">
    <name type="scientific">Arion vulgaris</name>
    <dbReference type="NCBI Taxonomy" id="1028688"/>
    <lineage>
        <taxon>Eukaryota</taxon>
        <taxon>Metazoa</taxon>
        <taxon>Spiralia</taxon>
        <taxon>Lophotrochozoa</taxon>
        <taxon>Mollusca</taxon>
        <taxon>Gastropoda</taxon>
        <taxon>Heterobranchia</taxon>
        <taxon>Euthyneura</taxon>
        <taxon>Panpulmonata</taxon>
        <taxon>Eupulmonata</taxon>
        <taxon>Stylommatophora</taxon>
        <taxon>Helicina</taxon>
        <taxon>Arionoidea</taxon>
        <taxon>Arionidae</taxon>
        <taxon>Arion</taxon>
    </lineage>
</organism>
<dbReference type="EMBL" id="HACG01051205">
    <property type="protein sequence ID" value="CEK98076.1"/>
    <property type="molecule type" value="Transcribed_RNA"/>
</dbReference>
<feature type="non-terminal residue" evidence="2">
    <location>
        <position position="1"/>
    </location>
</feature>